<dbReference type="EMBL" id="MN739345">
    <property type="protein sequence ID" value="QHS99652.1"/>
    <property type="molecule type" value="Genomic_DNA"/>
</dbReference>
<name>A0A6C0C5Q5_9ZZZZ</name>
<proteinExistence type="predicted"/>
<dbReference type="AlphaFoldDB" id="A0A6C0C5Q5"/>
<evidence type="ECO:0000256" key="1">
    <source>
        <dbReference type="SAM" id="Phobius"/>
    </source>
</evidence>
<organism evidence="2">
    <name type="scientific">viral metagenome</name>
    <dbReference type="NCBI Taxonomy" id="1070528"/>
    <lineage>
        <taxon>unclassified sequences</taxon>
        <taxon>metagenomes</taxon>
        <taxon>organismal metagenomes</taxon>
    </lineage>
</organism>
<feature type="transmembrane region" description="Helical" evidence="1">
    <location>
        <begin position="72"/>
        <end position="91"/>
    </location>
</feature>
<keyword evidence="1" id="KW-1133">Transmembrane helix</keyword>
<reference evidence="2" key="1">
    <citation type="journal article" date="2020" name="Nature">
        <title>Giant virus diversity and host interactions through global metagenomics.</title>
        <authorList>
            <person name="Schulz F."/>
            <person name="Roux S."/>
            <person name="Paez-Espino D."/>
            <person name="Jungbluth S."/>
            <person name="Walsh D.A."/>
            <person name="Denef V.J."/>
            <person name="McMahon K.D."/>
            <person name="Konstantinidis K.T."/>
            <person name="Eloe-Fadrosh E.A."/>
            <person name="Kyrpides N.C."/>
            <person name="Woyke T."/>
        </authorList>
    </citation>
    <scope>NUCLEOTIDE SEQUENCE</scope>
    <source>
        <strain evidence="2">GVMAG-M-3300020187-37</strain>
    </source>
</reference>
<keyword evidence="1" id="KW-0812">Transmembrane</keyword>
<feature type="transmembrane region" description="Helical" evidence="1">
    <location>
        <begin position="32"/>
        <end position="52"/>
    </location>
</feature>
<keyword evidence="1" id="KW-0472">Membrane</keyword>
<accession>A0A6C0C5Q5</accession>
<evidence type="ECO:0000313" key="2">
    <source>
        <dbReference type="EMBL" id="QHS99652.1"/>
    </source>
</evidence>
<sequence length="94" mass="10960">MIKKTMKKIIIKLFFSNIYYKMKFNKELNEKVFQVVVIAAIYFLLFAHPVVFNLVDKGFELVGLNLGDTALTVVHSLVFGIFFFYTVQFVLKNI</sequence>
<protein>
    <submittedName>
        <fullName evidence="2">Uncharacterized protein</fullName>
    </submittedName>
</protein>